<keyword evidence="5" id="KW-0575">Peroxidase</keyword>
<dbReference type="PROSITE" id="PS51318">
    <property type="entry name" value="TAT"/>
    <property type="match status" value="1"/>
</dbReference>
<evidence type="ECO:0000256" key="4">
    <source>
        <dbReference type="SAM" id="MobiDB-lite"/>
    </source>
</evidence>
<dbReference type="Pfam" id="PF03098">
    <property type="entry name" value="An_peroxidase"/>
    <property type="match status" value="1"/>
</dbReference>
<dbReference type="CDD" id="cd09819">
    <property type="entry name" value="An_peroxidase_bacterial_1"/>
    <property type="match status" value="1"/>
</dbReference>
<comment type="caution">
    <text evidence="5">The sequence shown here is derived from an EMBL/GenBank/DDBJ whole genome shotgun (WGS) entry which is preliminary data.</text>
</comment>
<dbReference type="Gene3D" id="1.10.640.10">
    <property type="entry name" value="Haem peroxidase domain superfamily, animal type"/>
    <property type="match status" value="1"/>
</dbReference>
<dbReference type="PANTHER" id="PTHR11475:SF4">
    <property type="entry name" value="CHORION PEROXIDASE"/>
    <property type="match status" value="1"/>
</dbReference>
<dbReference type="GO" id="GO:0005576">
    <property type="term" value="C:extracellular region"/>
    <property type="evidence" value="ECO:0007669"/>
    <property type="project" value="UniProtKB-SubCell"/>
</dbReference>
<sequence>MEPLHPVRPADPTTAGPGVSRRGVLAGLAAGLVALPAVDAPAAHAAPRKPATPPAAGVLSRGSGHGAGELRGSQIAVTSGRRAEGRFGVMFPKLPAFAPDDALLIGLAERMIDRTPPLADVSLSNDGFDNPDMPAGFAYLGQFVDHDMTLDRTPLPAQDQDPKALVNFDTPFFDLGSVYGGGPAVDPQLYDPADPRRMRLGATPDGRPDLPRRADGTALLGDHRNDENLIIAQFHLAFLQAHNRFVDSGASFEEAQRLTRWHFQWLIVHDFLPHVVGRPLVQSMLTAGTKGPVVVDRRFYKPGNPARPMMPIEYSVGAYRFGHSMVRAEYEMNDEVTIPFFGSPGHDLRGSRPIPARARADWNYFFDLPGVSAPDDRNMTRLIDTKLALPLSELPPTVVQHVDGAILNLAQRNLLRGKRLGLPAGQDVARAMGITPIPNDRLGLTERGWNGRAPLWFYVLKEAELQGGRTLGPVGGRIVAEVILGVLSLDRSSFLNAATPWTPATTPFACGDFLRMAGALENMPAGDEAEEPDGEVPEVELPEEEHPEDA</sequence>
<dbReference type="GO" id="GO:0006979">
    <property type="term" value="P:response to oxidative stress"/>
    <property type="evidence" value="ECO:0007669"/>
    <property type="project" value="InterPro"/>
</dbReference>
<proteinExistence type="predicted"/>
<evidence type="ECO:0000256" key="2">
    <source>
        <dbReference type="ARBA" id="ARBA00022525"/>
    </source>
</evidence>
<evidence type="ECO:0000313" key="5">
    <source>
        <dbReference type="EMBL" id="TDL46623.1"/>
    </source>
</evidence>
<dbReference type="SUPFAM" id="SSF48113">
    <property type="entry name" value="Heme-dependent peroxidases"/>
    <property type="match status" value="1"/>
</dbReference>
<dbReference type="EMBL" id="SMZT01000001">
    <property type="protein sequence ID" value="TDL46623.1"/>
    <property type="molecule type" value="Genomic_DNA"/>
</dbReference>
<name>A0A4V3B3Z5_KOCRO</name>
<comment type="subcellular location">
    <subcellularLocation>
        <location evidence="1">Secreted</location>
    </subcellularLocation>
</comment>
<dbReference type="InterPro" id="IPR019791">
    <property type="entry name" value="Haem_peroxidase_animal"/>
</dbReference>
<organism evidence="5 6">
    <name type="scientific">Kocuria rosea</name>
    <name type="common">Deinococcus erythromyxa</name>
    <name type="synonym">Micrococcus rubens</name>
    <dbReference type="NCBI Taxonomy" id="1275"/>
    <lineage>
        <taxon>Bacteria</taxon>
        <taxon>Bacillati</taxon>
        <taxon>Actinomycetota</taxon>
        <taxon>Actinomycetes</taxon>
        <taxon>Micrococcales</taxon>
        <taxon>Micrococcaceae</taxon>
        <taxon>Kocuria</taxon>
    </lineage>
</organism>
<keyword evidence="2" id="KW-0964">Secreted</keyword>
<dbReference type="InterPro" id="IPR037120">
    <property type="entry name" value="Haem_peroxidase_sf_animal"/>
</dbReference>
<dbReference type="RefSeq" id="WP_133408894.1">
    <property type="nucleotide sequence ID" value="NZ_SMZT01000001.1"/>
</dbReference>
<dbReference type="InterPro" id="IPR006311">
    <property type="entry name" value="TAT_signal"/>
</dbReference>
<feature type="compositionally biased region" description="Acidic residues" evidence="4">
    <location>
        <begin position="527"/>
        <end position="550"/>
    </location>
</feature>
<dbReference type="AlphaFoldDB" id="A0A4V3B3Z5"/>
<dbReference type="Proteomes" id="UP000295163">
    <property type="component" value="Unassembled WGS sequence"/>
</dbReference>
<keyword evidence="5" id="KW-0560">Oxidoreductase</keyword>
<reference evidence="5 6" key="1">
    <citation type="submission" date="2019-03" db="EMBL/GenBank/DDBJ databases">
        <title>Genome Sequencing and Assembly of Various Microbes Isolated from Partially Reclaimed Soil and Acid Mine Drainage (AMD) Site.</title>
        <authorList>
            <person name="Steinbock B."/>
            <person name="Bechtold R."/>
            <person name="Sevigny J.L."/>
            <person name="Thomas D."/>
            <person name="Cuthill L.R."/>
            <person name="Aveiro Johannsen E.J."/>
            <person name="Thomas K."/>
            <person name="Ghosh A."/>
        </authorList>
    </citation>
    <scope>NUCLEOTIDE SEQUENCE [LARGE SCALE GENOMIC DNA]</scope>
    <source>
        <strain evidence="5 6">S-A3</strain>
    </source>
</reference>
<dbReference type="GO" id="GO:0020037">
    <property type="term" value="F:heme binding"/>
    <property type="evidence" value="ECO:0007669"/>
    <property type="project" value="InterPro"/>
</dbReference>
<dbReference type="GO" id="GO:0004601">
    <property type="term" value="F:peroxidase activity"/>
    <property type="evidence" value="ECO:0007669"/>
    <property type="project" value="UniProtKB-KW"/>
</dbReference>
<feature type="compositionally biased region" description="Low complexity" evidence="4">
    <location>
        <begin position="44"/>
        <end position="57"/>
    </location>
</feature>
<dbReference type="PANTHER" id="PTHR11475">
    <property type="entry name" value="OXIDASE/PEROXIDASE"/>
    <property type="match status" value="1"/>
</dbReference>
<feature type="region of interest" description="Disordered" evidence="4">
    <location>
        <begin position="44"/>
        <end position="76"/>
    </location>
</feature>
<evidence type="ECO:0000256" key="1">
    <source>
        <dbReference type="ARBA" id="ARBA00004613"/>
    </source>
</evidence>
<gene>
    <name evidence="5" type="ORF">E2R59_00960</name>
</gene>
<keyword evidence="3" id="KW-0325">Glycoprotein</keyword>
<evidence type="ECO:0000313" key="6">
    <source>
        <dbReference type="Proteomes" id="UP000295163"/>
    </source>
</evidence>
<protein>
    <submittedName>
        <fullName evidence="5">Peroxidase</fullName>
    </submittedName>
</protein>
<dbReference type="GeneID" id="64345963"/>
<evidence type="ECO:0000256" key="3">
    <source>
        <dbReference type="ARBA" id="ARBA00023180"/>
    </source>
</evidence>
<dbReference type="InterPro" id="IPR010255">
    <property type="entry name" value="Haem_peroxidase_sf"/>
</dbReference>
<accession>A0A4V3B3Z5</accession>
<feature type="region of interest" description="Disordered" evidence="4">
    <location>
        <begin position="524"/>
        <end position="550"/>
    </location>
</feature>